<feature type="region of interest" description="Disordered" evidence="1">
    <location>
        <begin position="1"/>
        <end position="29"/>
    </location>
</feature>
<gene>
    <name evidence="2" type="ORF">CPLU01_04332</name>
</gene>
<reference evidence="2" key="1">
    <citation type="journal article" date="2020" name="Phytopathology">
        <title>Genome Sequence Resources of Colletotrichum truncatum, C. plurivorum, C. musicola, and C. sojae: Four Species Pathogenic to Soybean (Glycine max).</title>
        <authorList>
            <person name="Rogerio F."/>
            <person name="Boufleur T.R."/>
            <person name="Ciampi-Guillardi M."/>
            <person name="Sukno S.A."/>
            <person name="Thon M.R."/>
            <person name="Massola Junior N.S."/>
            <person name="Baroncelli R."/>
        </authorList>
    </citation>
    <scope>NUCLEOTIDE SEQUENCE</scope>
    <source>
        <strain evidence="2">LFN00145</strain>
    </source>
</reference>
<evidence type="ECO:0000313" key="3">
    <source>
        <dbReference type="Proteomes" id="UP000654918"/>
    </source>
</evidence>
<dbReference type="Proteomes" id="UP000654918">
    <property type="component" value="Unassembled WGS sequence"/>
</dbReference>
<sequence length="188" mass="20880">MVDELGHARPRSSACERGLPPLDSKDQNEAETIDNMGLEGVRSLTADNHVTGCWFCAVSLPDGENEAASDVDRFAREANRVRESNKRLEADGPMRVRTGPRRSRELAWHGGAQQMITEAVRSKRETSAGASLRSRPGRLGLAHEGGETAAQQRERGRADDCLRRARERETLEKERASLEHMRAIPARN</sequence>
<feature type="region of interest" description="Disordered" evidence="1">
    <location>
        <begin position="84"/>
        <end position="105"/>
    </location>
</feature>
<feature type="compositionally biased region" description="Basic and acidic residues" evidence="1">
    <location>
        <begin position="84"/>
        <end position="94"/>
    </location>
</feature>
<comment type="caution">
    <text evidence="2">The sequence shown here is derived from an EMBL/GenBank/DDBJ whole genome shotgun (WGS) entry which is preliminary data.</text>
</comment>
<dbReference type="EMBL" id="WIGO01000040">
    <property type="protein sequence ID" value="KAF6835461.1"/>
    <property type="molecule type" value="Genomic_DNA"/>
</dbReference>
<organism evidence="2 3">
    <name type="scientific">Colletotrichum plurivorum</name>
    <dbReference type="NCBI Taxonomy" id="2175906"/>
    <lineage>
        <taxon>Eukaryota</taxon>
        <taxon>Fungi</taxon>
        <taxon>Dikarya</taxon>
        <taxon>Ascomycota</taxon>
        <taxon>Pezizomycotina</taxon>
        <taxon>Sordariomycetes</taxon>
        <taxon>Hypocreomycetidae</taxon>
        <taxon>Glomerellales</taxon>
        <taxon>Glomerellaceae</taxon>
        <taxon>Colletotrichum</taxon>
        <taxon>Colletotrichum orchidearum species complex</taxon>
    </lineage>
</organism>
<evidence type="ECO:0000256" key="1">
    <source>
        <dbReference type="SAM" id="MobiDB-lite"/>
    </source>
</evidence>
<protein>
    <submittedName>
        <fullName evidence="2">Uncharacterized protein</fullName>
    </submittedName>
</protein>
<proteinExistence type="predicted"/>
<feature type="compositionally biased region" description="Basic and acidic residues" evidence="1">
    <location>
        <begin position="152"/>
        <end position="161"/>
    </location>
</feature>
<feature type="region of interest" description="Disordered" evidence="1">
    <location>
        <begin position="120"/>
        <end position="161"/>
    </location>
</feature>
<keyword evidence="3" id="KW-1185">Reference proteome</keyword>
<accession>A0A8H6KQM0</accession>
<evidence type="ECO:0000313" key="2">
    <source>
        <dbReference type="EMBL" id="KAF6835461.1"/>
    </source>
</evidence>
<name>A0A8H6KQM0_9PEZI</name>
<dbReference type="AlphaFoldDB" id="A0A8H6KQM0"/>